<accession>A0A974WKU4</accession>
<dbReference type="RefSeq" id="WP_205723573.1">
    <property type="nucleotide sequence ID" value="NZ_CP070608.1"/>
</dbReference>
<dbReference type="PROSITE" id="PS51257">
    <property type="entry name" value="PROKAR_LIPOPROTEIN"/>
    <property type="match status" value="1"/>
</dbReference>
<dbReference type="Pfam" id="PF13573">
    <property type="entry name" value="SprB"/>
    <property type="match status" value="1"/>
</dbReference>
<keyword evidence="2" id="KW-1185">Reference proteome</keyword>
<sequence>MQNTIFRGTVLLTYIFSSLISCSSDDDEIDVCANVTINVESSIINNGSFIELDAKANGGDEPYTYSIDGINFQPNTNFVVTGGNNFVITAKDTNGCTGVSSPIDIKKCSTFKTEAYVEATDEGFEILVIASQGLEPYEYSIDGITFQTSNRFSVDSDVEYTLTSRDANGCNSTAKLPSLSQCANIELSAEILKTQVGYIINLEASGGTAPYTYTIDGQLFKEIGSFSVGDEGNFLAQVIDFNGCLASLNIVDQSALSISFIDDHQLLDASDIDNAKLIYDLKANIDQIAVVELNLSYANPDRTFQSDTIPIYIWNYNEFNNGELLALELSSQTIATALPSISDPGNLQYGDSLSVSFKTSLVEGAIFLQDTELTGLNQNEYIKSFDVYVGCNSDKTSVEGEYTSMITESNYGGFINSTNAEVLIKFKGPEPYRYEISDVTALAYVPFGGRAYPADIYLDECGKPIMLPANTFGGTTQVGQGSWNHETGELSLPLFESFNGLSWTVEFLKKD</sequence>
<dbReference type="InterPro" id="IPR025667">
    <property type="entry name" value="SprB_repeat"/>
</dbReference>
<proteinExistence type="predicted"/>
<dbReference type="EMBL" id="CP070608">
    <property type="protein sequence ID" value="QSE99062.1"/>
    <property type="molecule type" value="Genomic_DNA"/>
</dbReference>
<organism evidence="1 2">
    <name type="scientific">Fulvivirga lutea</name>
    <dbReference type="NCBI Taxonomy" id="2810512"/>
    <lineage>
        <taxon>Bacteria</taxon>
        <taxon>Pseudomonadati</taxon>
        <taxon>Bacteroidota</taxon>
        <taxon>Cytophagia</taxon>
        <taxon>Cytophagales</taxon>
        <taxon>Fulvivirgaceae</taxon>
        <taxon>Fulvivirga</taxon>
    </lineage>
</organism>
<protein>
    <submittedName>
        <fullName evidence="1">Uncharacterized protein</fullName>
    </submittedName>
</protein>
<evidence type="ECO:0000313" key="1">
    <source>
        <dbReference type="EMBL" id="QSE99062.1"/>
    </source>
</evidence>
<reference evidence="1" key="1">
    <citation type="submission" date="2021-02" db="EMBL/GenBank/DDBJ databases">
        <title>Fulvivirga sp. S481 isolated from sea water.</title>
        <authorList>
            <person name="Bae S.S."/>
            <person name="Baek K."/>
        </authorList>
    </citation>
    <scope>NUCLEOTIDE SEQUENCE</scope>
    <source>
        <strain evidence="1">S481</strain>
    </source>
</reference>
<evidence type="ECO:0000313" key="2">
    <source>
        <dbReference type="Proteomes" id="UP000662783"/>
    </source>
</evidence>
<dbReference type="KEGG" id="fuv:JR347_08240"/>
<gene>
    <name evidence="1" type="ORF">JR347_08240</name>
</gene>
<dbReference type="Proteomes" id="UP000662783">
    <property type="component" value="Chromosome"/>
</dbReference>
<dbReference type="AlphaFoldDB" id="A0A974WKU4"/>
<name>A0A974WKU4_9BACT</name>